<feature type="domain" description="Cysteinyl-tRNA synthetase class Ia DALR" evidence="13">
    <location>
        <begin position="357"/>
        <end position="421"/>
    </location>
</feature>
<feature type="binding site" evidence="12">
    <location>
        <position position="30"/>
    </location>
    <ligand>
        <name>Zn(2+)</name>
        <dbReference type="ChEBI" id="CHEBI:29105"/>
    </ligand>
</feature>
<dbReference type="InterPro" id="IPR014729">
    <property type="entry name" value="Rossmann-like_a/b/a_fold"/>
</dbReference>
<proteinExistence type="inferred from homology"/>
<dbReference type="InterPro" id="IPR015273">
    <property type="entry name" value="Cys-tRNA-synt_Ia_DALR"/>
</dbReference>
<keyword evidence="15" id="KW-1185">Reference proteome</keyword>
<dbReference type="SUPFAM" id="SSF47323">
    <property type="entry name" value="Anticodon-binding domain of a subclass of class I aminoacyl-tRNA synthetases"/>
    <property type="match status" value="1"/>
</dbReference>
<dbReference type="Pfam" id="PF09190">
    <property type="entry name" value="DALR_2"/>
    <property type="match status" value="1"/>
</dbReference>
<evidence type="ECO:0000256" key="6">
    <source>
        <dbReference type="ARBA" id="ARBA00022723"/>
    </source>
</evidence>
<dbReference type="InterPro" id="IPR024909">
    <property type="entry name" value="Cys-tRNA/MSH_ligase"/>
</dbReference>
<feature type="short sequence motif" description="'KMSKS' region" evidence="12">
    <location>
        <begin position="274"/>
        <end position="278"/>
    </location>
</feature>
<name>A0ABX8V1K9_9BACT</name>
<keyword evidence="6 12" id="KW-0479">Metal-binding</keyword>
<accession>A0ABX8V1K9</accession>
<sequence length="472" mass="55002">MMHLKIYNTESRKKEEVLPLDGKTIHMYTCGPTIYHYAHIGNFRTYVAEDLLRRSLKLLGYQVIQAMNITDIDDKTIKAAIVQKVSLHEYTRPYEEAFFEDLHSLNIEPVEYYPRATGYIEEMILIIQKLLELKIAYQGVDKSIYFSIAKFPSYGRLSHLCLDQLEAGASNRMSEDEYEKENIADFALWKAYDPEKERGIYWDSPFGPGRPGWHIECSAMAMKLLGSSIDIHAGGVDNMFPHHENEIAQSEAFSCSRFVKYWVHIEHLLIDHKKMSKSLGNFYTLRDLIAKGYEGRYIRYLLLQTHYRTQLNFTFRALEAARASLQRIDDFIARLKTLEMDLKVESTIEILKTAEEMFYIHLADDLNISAALAAVFELIRQVNTVCDEKRVSLSEAKKIFTFLQKIDTVLGCIFVEEECIPEDLQEALRLRQHARREKNWKLADNYRDKIQTRGYCIEDSPQGPRLKKMRTI</sequence>
<evidence type="ECO:0000256" key="7">
    <source>
        <dbReference type="ARBA" id="ARBA00022741"/>
    </source>
</evidence>
<evidence type="ECO:0000256" key="12">
    <source>
        <dbReference type="HAMAP-Rule" id="MF_00041"/>
    </source>
</evidence>
<evidence type="ECO:0000256" key="3">
    <source>
        <dbReference type="ARBA" id="ARBA00011245"/>
    </source>
</evidence>
<feature type="short sequence motif" description="'HIGH' region" evidence="12">
    <location>
        <begin position="32"/>
        <end position="42"/>
    </location>
</feature>
<evidence type="ECO:0000313" key="14">
    <source>
        <dbReference type="EMBL" id="QYF49108.1"/>
    </source>
</evidence>
<dbReference type="EC" id="6.1.1.16" evidence="12"/>
<feature type="binding site" evidence="12">
    <location>
        <position position="277"/>
    </location>
    <ligand>
        <name>ATP</name>
        <dbReference type="ChEBI" id="CHEBI:30616"/>
    </ligand>
</feature>
<comment type="subunit">
    <text evidence="3 12">Monomer.</text>
</comment>
<keyword evidence="10 12" id="KW-0648">Protein biosynthesis</keyword>
<reference evidence="14 15" key="1">
    <citation type="journal article" date="2022" name="bioRxiv">
        <title>Ecology and evolution of chlamydial symbionts of arthropods.</title>
        <authorList>
            <person name="Halter T."/>
            <person name="Koestlbacher S."/>
            <person name="Collingro A."/>
            <person name="Sixt B.S."/>
            <person name="Toenshoff E.R."/>
            <person name="Hendrickx F."/>
            <person name="Kostanjsek R."/>
            <person name="Horn M."/>
        </authorList>
    </citation>
    <scope>NUCLEOTIDE SEQUENCE [LARGE SCALE GENOMIC DNA]</scope>
    <source>
        <strain evidence="14">W744xW776</strain>
    </source>
</reference>
<evidence type="ECO:0000259" key="13">
    <source>
        <dbReference type="SMART" id="SM00840"/>
    </source>
</evidence>
<organism evidence="14 15">
    <name type="scientific">Candidatus Rhabdochlamydia oedothoracis</name>
    <dbReference type="NCBI Taxonomy" id="2720720"/>
    <lineage>
        <taxon>Bacteria</taxon>
        <taxon>Pseudomonadati</taxon>
        <taxon>Chlamydiota</taxon>
        <taxon>Chlamydiia</taxon>
        <taxon>Parachlamydiales</taxon>
        <taxon>Candidatus Rhabdochlamydiaceae</taxon>
        <taxon>Candidatus Rhabdochlamydia</taxon>
    </lineage>
</organism>
<evidence type="ECO:0000256" key="10">
    <source>
        <dbReference type="ARBA" id="ARBA00022917"/>
    </source>
</evidence>
<dbReference type="PANTHER" id="PTHR10890">
    <property type="entry name" value="CYSTEINYL-TRNA SYNTHETASE"/>
    <property type="match status" value="1"/>
</dbReference>
<dbReference type="Proteomes" id="UP000826014">
    <property type="component" value="Chromosome"/>
</dbReference>
<dbReference type="CDD" id="cd00672">
    <property type="entry name" value="CysRS_core"/>
    <property type="match status" value="1"/>
</dbReference>
<evidence type="ECO:0000256" key="9">
    <source>
        <dbReference type="ARBA" id="ARBA00022840"/>
    </source>
</evidence>
<evidence type="ECO:0000256" key="4">
    <source>
        <dbReference type="ARBA" id="ARBA00022490"/>
    </source>
</evidence>
<dbReference type="InterPro" id="IPR009080">
    <property type="entry name" value="tRNAsynth_Ia_anticodon-bd"/>
</dbReference>
<evidence type="ECO:0000256" key="2">
    <source>
        <dbReference type="ARBA" id="ARBA00005594"/>
    </source>
</evidence>
<gene>
    <name evidence="12" type="primary">cysS</name>
    <name evidence="14" type="ORF">RHABOEDO_001377</name>
</gene>
<dbReference type="EMBL" id="CP075587">
    <property type="protein sequence ID" value="QYF49108.1"/>
    <property type="molecule type" value="Genomic_DNA"/>
</dbReference>
<keyword evidence="7 12" id="KW-0547">Nucleotide-binding</keyword>
<protein>
    <recommendedName>
        <fullName evidence="12">Cysteine--tRNA ligase</fullName>
        <ecNumber evidence="12">6.1.1.16</ecNumber>
    </recommendedName>
    <alternativeName>
        <fullName evidence="12">Cysteinyl-tRNA synthetase</fullName>
        <shortName evidence="12">CysRS</shortName>
    </alternativeName>
</protein>
<dbReference type="PANTHER" id="PTHR10890:SF3">
    <property type="entry name" value="CYSTEINE--TRNA LIGASE, CYTOPLASMIC"/>
    <property type="match status" value="1"/>
</dbReference>
<dbReference type="Gene3D" id="3.40.50.620">
    <property type="entry name" value="HUPs"/>
    <property type="match status" value="1"/>
</dbReference>
<dbReference type="Gene3D" id="1.20.120.1910">
    <property type="entry name" value="Cysteine-tRNA ligase, C-terminal anti-codon recognition domain"/>
    <property type="match status" value="1"/>
</dbReference>
<comment type="subcellular location">
    <subcellularLocation>
        <location evidence="1 12">Cytoplasm</location>
    </subcellularLocation>
</comment>
<dbReference type="GO" id="GO:0004817">
    <property type="term" value="F:cysteine-tRNA ligase activity"/>
    <property type="evidence" value="ECO:0007669"/>
    <property type="project" value="UniProtKB-EC"/>
</dbReference>
<keyword evidence="5 12" id="KW-0436">Ligase</keyword>
<comment type="similarity">
    <text evidence="2 12">Belongs to the class-I aminoacyl-tRNA synthetase family.</text>
</comment>
<evidence type="ECO:0000256" key="5">
    <source>
        <dbReference type="ARBA" id="ARBA00022598"/>
    </source>
</evidence>
<evidence type="ECO:0000256" key="11">
    <source>
        <dbReference type="ARBA" id="ARBA00023146"/>
    </source>
</evidence>
<keyword evidence="11 12" id="KW-0030">Aminoacyl-tRNA synthetase</keyword>
<feature type="binding site" evidence="12">
    <location>
        <position position="246"/>
    </location>
    <ligand>
        <name>Zn(2+)</name>
        <dbReference type="ChEBI" id="CHEBI:29105"/>
    </ligand>
</feature>
<dbReference type="PRINTS" id="PR00983">
    <property type="entry name" value="TRNASYNTHCYS"/>
</dbReference>
<keyword evidence="9 12" id="KW-0067">ATP-binding</keyword>
<keyword evidence="4 12" id="KW-0963">Cytoplasm</keyword>
<comment type="catalytic activity">
    <reaction evidence="12">
        <text>tRNA(Cys) + L-cysteine + ATP = L-cysteinyl-tRNA(Cys) + AMP + diphosphate</text>
        <dbReference type="Rhea" id="RHEA:17773"/>
        <dbReference type="Rhea" id="RHEA-COMP:9661"/>
        <dbReference type="Rhea" id="RHEA-COMP:9679"/>
        <dbReference type="ChEBI" id="CHEBI:30616"/>
        <dbReference type="ChEBI" id="CHEBI:33019"/>
        <dbReference type="ChEBI" id="CHEBI:35235"/>
        <dbReference type="ChEBI" id="CHEBI:78442"/>
        <dbReference type="ChEBI" id="CHEBI:78517"/>
        <dbReference type="ChEBI" id="CHEBI:456215"/>
        <dbReference type="EC" id="6.1.1.16"/>
    </reaction>
</comment>
<dbReference type="SMART" id="SM00840">
    <property type="entry name" value="DALR_2"/>
    <property type="match status" value="1"/>
</dbReference>
<dbReference type="NCBIfam" id="TIGR00435">
    <property type="entry name" value="cysS"/>
    <property type="match status" value="1"/>
</dbReference>
<dbReference type="Pfam" id="PF01406">
    <property type="entry name" value="tRNA-synt_1e"/>
    <property type="match status" value="1"/>
</dbReference>
<dbReference type="HAMAP" id="MF_00041">
    <property type="entry name" value="Cys_tRNA_synth"/>
    <property type="match status" value="1"/>
</dbReference>
<comment type="cofactor">
    <cofactor evidence="12">
        <name>Zn(2+)</name>
        <dbReference type="ChEBI" id="CHEBI:29105"/>
    </cofactor>
    <text evidence="12">Binds 1 zinc ion per subunit.</text>
</comment>
<evidence type="ECO:0000256" key="1">
    <source>
        <dbReference type="ARBA" id="ARBA00004496"/>
    </source>
</evidence>
<feature type="binding site" evidence="12">
    <location>
        <position position="242"/>
    </location>
    <ligand>
        <name>Zn(2+)</name>
        <dbReference type="ChEBI" id="CHEBI:29105"/>
    </ligand>
</feature>
<keyword evidence="8 12" id="KW-0862">Zinc</keyword>
<dbReference type="SUPFAM" id="SSF52374">
    <property type="entry name" value="Nucleotidylyl transferase"/>
    <property type="match status" value="1"/>
</dbReference>
<feature type="binding site" evidence="12">
    <location>
        <position position="217"/>
    </location>
    <ligand>
        <name>Zn(2+)</name>
        <dbReference type="ChEBI" id="CHEBI:29105"/>
    </ligand>
</feature>
<evidence type="ECO:0000313" key="15">
    <source>
        <dbReference type="Proteomes" id="UP000826014"/>
    </source>
</evidence>
<dbReference type="InterPro" id="IPR032678">
    <property type="entry name" value="tRNA-synt_1_cat_dom"/>
</dbReference>
<evidence type="ECO:0000256" key="8">
    <source>
        <dbReference type="ARBA" id="ARBA00022833"/>
    </source>
</evidence>
<dbReference type="InterPro" id="IPR015803">
    <property type="entry name" value="Cys-tRNA-ligase"/>
</dbReference>